<reference evidence="3" key="1">
    <citation type="journal article" date="2014" name="Front. Microbiol.">
        <title>High frequency of phylogenetically diverse reductive dehalogenase-homologous genes in deep subseafloor sedimentary metagenomes.</title>
        <authorList>
            <person name="Kawai M."/>
            <person name="Futagami T."/>
            <person name="Toyoda A."/>
            <person name="Takaki Y."/>
            <person name="Nishi S."/>
            <person name="Hori S."/>
            <person name="Arai W."/>
            <person name="Tsubouchi T."/>
            <person name="Morono Y."/>
            <person name="Uchiyama I."/>
            <person name="Ito T."/>
            <person name="Fujiyama A."/>
            <person name="Inagaki F."/>
            <person name="Takami H."/>
        </authorList>
    </citation>
    <scope>NUCLEOTIDE SEQUENCE</scope>
    <source>
        <strain evidence="3">Expedition CK06-06</strain>
    </source>
</reference>
<evidence type="ECO:0000259" key="1">
    <source>
        <dbReference type="Pfam" id="PF07508"/>
    </source>
</evidence>
<organism evidence="3">
    <name type="scientific">marine sediment metagenome</name>
    <dbReference type="NCBI Taxonomy" id="412755"/>
    <lineage>
        <taxon>unclassified sequences</taxon>
        <taxon>metagenomes</taxon>
        <taxon>ecological metagenomes</taxon>
    </lineage>
</organism>
<dbReference type="InterPro" id="IPR038109">
    <property type="entry name" value="DNA_bind_recomb_sf"/>
</dbReference>
<dbReference type="PANTHER" id="PTHR30461">
    <property type="entry name" value="DNA-INVERTASE FROM LAMBDOID PROPHAGE"/>
    <property type="match status" value="1"/>
</dbReference>
<feature type="non-terminal residue" evidence="3">
    <location>
        <position position="212"/>
    </location>
</feature>
<protein>
    <recommendedName>
        <fullName evidence="4">Recombinase domain-containing protein</fullName>
    </recommendedName>
</protein>
<proteinExistence type="predicted"/>
<accession>X1B664</accession>
<feature type="domain" description="Recombinase" evidence="1">
    <location>
        <begin position="1"/>
        <end position="62"/>
    </location>
</feature>
<dbReference type="GO" id="GO:0003677">
    <property type="term" value="F:DNA binding"/>
    <property type="evidence" value="ECO:0007669"/>
    <property type="project" value="InterPro"/>
</dbReference>
<name>X1B664_9ZZZZ</name>
<dbReference type="Pfam" id="PF13408">
    <property type="entry name" value="Zn_ribbon_recom"/>
    <property type="match status" value="1"/>
</dbReference>
<evidence type="ECO:0000313" key="3">
    <source>
        <dbReference type="EMBL" id="GAG90560.1"/>
    </source>
</evidence>
<evidence type="ECO:0000259" key="2">
    <source>
        <dbReference type="Pfam" id="PF13408"/>
    </source>
</evidence>
<dbReference type="Gene3D" id="3.90.1750.20">
    <property type="entry name" value="Putative Large Serine Recombinase, Chain B, Domain 2"/>
    <property type="match status" value="1"/>
</dbReference>
<sequence>MLHNPIYAGIYCYGRKQIKNTVEGKKQINMPVEDWHAFMADAHPGYITGDQFDENEKKLKENSYARGEDRRKSPPREGPALLQGIIICGRCGNRMKVGYRQDCSSLVPIYRCNKDRIENGAKVCQTVAGEKVDQEISKLLLEMLNPLAIKAAIEVQNELSQRKLEVCKFYRQQVERAGYETEIAKKRYMLVDPQNRLVATELEAAWNQKLKA</sequence>
<dbReference type="AlphaFoldDB" id="X1B664"/>
<dbReference type="InterPro" id="IPR011109">
    <property type="entry name" value="DNA_bind_recombinase_dom"/>
</dbReference>
<dbReference type="InterPro" id="IPR050639">
    <property type="entry name" value="SSR_resolvase"/>
</dbReference>
<gene>
    <name evidence="3" type="ORF">S01H4_48179</name>
</gene>
<feature type="domain" description="Recombinase zinc beta ribbon" evidence="2">
    <location>
        <begin position="81"/>
        <end position="139"/>
    </location>
</feature>
<dbReference type="EMBL" id="BART01027129">
    <property type="protein sequence ID" value="GAG90560.1"/>
    <property type="molecule type" value="Genomic_DNA"/>
</dbReference>
<dbReference type="PANTHER" id="PTHR30461:SF23">
    <property type="entry name" value="DNA RECOMBINASE-RELATED"/>
    <property type="match status" value="1"/>
</dbReference>
<dbReference type="InterPro" id="IPR025827">
    <property type="entry name" value="Zn_ribbon_recom_dom"/>
</dbReference>
<dbReference type="Pfam" id="PF07508">
    <property type="entry name" value="Recombinase"/>
    <property type="match status" value="1"/>
</dbReference>
<comment type="caution">
    <text evidence="3">The sequence shown here is derived from an EMBL/GenBank/DDBJ whole genome shotgun (WGS) entry which is preliminary data.</text>
</comment>
<dbReference type="GO" id="GO:0000150">
    <property type="term" value="F:DNA strand exchange activity"/>
    <property type="evidence" value="ECO:0007669"/>
    <property type="project" value="InterPro"/>
</dbReference>
<evidence type="ECO:0008006" key="4">
    <source>
        <dbReference type="Google" id="ProtNLM"/>
    </source>
</evidence>